<dbReference type="PANTHER" id="PTHR43077">
    <property type="entry name" value="TRANSPORT PERMEASE YVFS-RELATED"/>
    <property type="match status" value="1"/>
</dbReference>
<comment type="caution">
    <text evidence="7">The sequence shown here is derived from an EMBL/GenBank/DDBJ whole genome shotgun (WGS) entry which is preliminary data.</text>
</comment>
<reference evidence="7 8" key="1">
    <citation type="submission" date="2020-02" db="EMBL/GenBank/DDBJ databases">
        <title>Characterization of phylogenetic diversity of novel bifidobacterial species isolated in Czech ZOOs.</title>
        <authorList>
            <person name="Lugli G.A."/>
            <person name="Vera N.B."/>
            <person name="Ventura M."/>
        </authorList>
    </citation>
    <scope>NUCLEOTIDE SEQUENCE [LARGE SCALE GENOMIC DNA]</scope>
    <source>
        <strain evidence="7 8">DSM 109957</strain>
    </source>
</reference>
<dbReference type="Gene3D" id="3.40.1710.10">
    <property type="entry name" value="abc type-2 transporter like domain"/>
    <property type="match status" value="1"/>
</dbReference>
<sequence length="379" mass="40379">MEQQTAHTVKRIRGYAMPFAVIIGVMCMMMLIFYPMMHLEVKGLPVAIVSLDEGVETPQATVNAGETMAEQLVSANDASATMVWTRLDSESELDAAIDNNEYYAAVVIPKDFSAQQMQAKLNPDDEAAVPTLRVIIDNGKSPIAANLLKQALPTALGKSGATVNVETVHEGVSGNSESTSSALPIGVMMTQNMVIAPLFIMSFIGALLVSRAVKMSFADNRITRICHIGMQLALALAVSLVAALAVDCISAVVSGGWMPAAAIPFMWMASLCVMLVGLGLFDLCLPLGVLCGAVTLGAGLSTGMFPYEMLPQFWKDWIYPWAPQHFIGDGVRAILYNNHGAWNIGSAPLLVIGVVGLVLLCVAVILPAISKQTLSKIQL</sequence>
<protein>
    <submittedName>
        <fullName evidence="7">ABC-2 family transporter protein</fullName>
    </submittedName>
</protein>
<feature type="transmembrane region" description="Helical" evidence="5">
    <location>
        <begin position="347"/>
        <end position="369"/>
    </location>
</feature>
<comment type="subcellular location">
    <subcellularLocation>
        <location evidence="1">Membrane</location>
        <topology evidence="1">Multi-pass membrane protein</topology>
    </subcellularLocation>
</comment>
<feature type="transmembrane region" description="Helical" evidence="5">
    <location>
        <begin position="287"/>
        <end position="307"/>
    </location>
</feature>
<keyword evidence="2 5" id="KW-0812">Transmembrane</keyword>
<dbReference type="Pfam" id="PF12698">
    <property type="entry name" value="ABC2_membrane_3"/>
    <property type="match status" value="1"/>
</dbReference>
<organism evidence="7 8">
    <name type="scientific">Bifidobacterium oedipodis</name>
    <dbReference type="NCBI Taxonomy" id="2675322"/>
    <lineage>
        <taxon>Bacteria</taxon>
        <taxon>Bacillati</taxon>
        <taxon>Actinomycetota</taxon>
        <taxon>Actinomycetes</taxon>
        <taxon>Bifidobacteriales</taxon>
        <taxon>Bifidobacteriaceae</taxon>
        <taxon>Bifidobacterium</taxon>
    </lineage>
</organism>
<feature type="transmembrane region" description="Helical" evidence="5">
    <location>
        <begin position="194"/>
        <end position="213"/>
    </location>
</feature>
<feature type="domain" description="ABC-2 type transporter transmembrane" evidence="6">
    <location>
        <begin position="24"/>
        <end position="364"/>
    </location>
</feature>
<evidence type="ECO:0000256" key="5">
    <source>
        <dbReference type="SAM" id="Phobius"/>
    </source>
</evidence>
<gene>
    <name evidence="7" type="ORF">G1C95_0434</name>
</gene>
<evidence type="ECO:0000256" key="2">
    <source>
        <dbReference type="ARBA" id="ARBA00022692"/>
    </source>
</evidence>
<evidence type="ECO:0000256" key="4">
    <source>
        <dbReference type="ARBA" id="ARBA00023136"/>
    </source>
</evidence>
<name>A0A7Y0EMZ5_9BIFI</name>
<keyword evidence="4 5" id="KW-0472">Membrane</keyword>
<dbReference type="Proteomes" id="UP000532194">
    <property type="component" value="Unassembled WGS sequence"/>
</dbReference>
<evidence type="ECO:0000259" key="6">
    <source>
        <dbReference type="Pfam" id="PF12698"/>
    </source>
</evidence>
<keyword evidence="8" id="KW-1185">Reference proteome</keyword>
<feature type="transmembrane region" description="Helical" evidence="5">
    <location>
        <begin position="257"/>
        <end position="280"/>
    </location>
</feature>
<dbReference type="InterPro" id="IPR051328">
    <property type="entry name" value="T7SS_ABC-Transporter"/>
</dbReference>
<evidence type="ECO:0000313" key="7">
    <source>
        <dbReference type="EMBL" id="NMM93249.1"/>
    </source>
</evidence>
<feature type="transmembrane region" description="Helical" evidence="5">
    <location>
        <begin position="12"/>
        <end position="34"/>
    </location>
</feature>
<dbReference type="RefSeq" id="WP_169171281.1">
    <property type="nucleotide sequence ID" value="NZ_JAAIII010000001.1"/>
</dbReference>
<evidence type="ECO:0000256" key="1">
    <source>
        <dbReference type="ARBA" id="ARBA00004141"/>
    </source>
</evidence>
<dbReference type="GO" id="GO:0016020">
    <property type="term" value="C:membrane"/>
    <property type="evidence" value="ECO:0007669"/>
    <property type="project" value="UniProtKB-SubCell"/>
</dbReference>
<dbReference type="EMBL" id="JAAIII010000001">
    <property type="protein sequence ID" value="NMM93249.1"/>
    <property type="molecule type" value="Genomic_DNA"/>
</dbReference>
<dbReference type="InterPro" id="IPR013525">
    <property type="entry name" value="ABC2_TM"/>
</dbReference>
<proteinExistence type="predicted"/>
<evidence type="ECO:0000256" key="3">
    <source>
        <dbReference type="ARBA" id="ARBA00022989"/>
    </source>
</evidence>
<dbReference type="AlphaFoldDB" id="A0A7Y0EMZ5"/>
<accession>A0A7Y0EMZ5</accession>
<keyword evidence="3 5" id="KW-1133">Transmembrane helix</keyword>
<evidence type="ECO:0000313" key="8">
    <source>
        <dbReference type="Proteomes" id="UP000532194"/>
    </source>
</evidence>
<dbReference type="GO" id="GO:0140359">
    <property type="term" value="F:ABC-type transporter activity"/>
    <property type="evidence" value="ECO:0007669"/>
    <property type="project" value="InterPro"/>
</dbReference>
<feature type="transmembrane region" description="Helical" evidence="5">
    <location>
        <begin position="225"/>
        <end position="245"/>
    </location>
</feature>
<dbReference type="PANTHER" id="PTHR43077:SF5">
    <property type="entry name" value="PHAGE INFECTION PROTEIN"/>
    <property type="match status" value="1"/>
</dbReference>